<evidence type="ECO:0000256" key="1">
    <source>
        <dbReference type="SAM" id="Phobius"/>
    </source>
</evidence>
<accession>I7B989</accession>
<keyword evidence="1" id="KW-0812">Transmembrane</keyword>
<dbReference type="Proteomes" id="UP000006502">
    <property type="component" value="Chromosome"/>
</dbReference>
<dbReference type="PATRIC" id="fig|1212765.3.peg.296"/>
<dbReference type="EMBL" id="CP003731">
    <property type="protein sequence ID" value="AFO51845.1"/>
    <property type="molecule type" value="Genomic_DNA"/>
</dbReference>
<dbReference type="HOGENOM" id="CLU_139119_1_0_14"/>
<keyword evidence="1" id="KW-1133">Transmembrane helix</keyword>
<gene>
    <name evidence="2" type="ordered locus">MHLP_01325</name>
</gene>
<protein>
    <submittedName>
        <fullName evidence="2">Uncharacterized protein</fullName>
    </submittedName>
</protein>
<name>I7B989_MYCHA</name>
<dbReference type="STRING" id="1212765.MHLP_01325"/>
<keyword evidence="1" id="KW-0472">Membrane</keyword>
<reference evidence="3" key="2">
    <citation type="submission" date="2012-07" db="EMBL/GenBank/DDBJ databases">
        <title>Complete genome sequence of 'Candidatus Mycoplasma haemolamae'.</title>
        <authorList>
            <person name="Guimaraes A.M.S."/>
            <person name="Toth B."/>
            <person name="Santos A.P."/>
            <person name="Nascimento N.C."/>
            <person name="Sojka J.E."/>
            <person name="Messick J.B."/>
        </authorList>
    </citation>
    <scope>NUCLEOTIDE SEQUENCE [LARGE SCALE GENOMIC DNA]</scope>
    <source>
        <strain evidence="3">Purdue</strain>
    </source>
</reference>
<dbReference type="KEGG" id="mhl:MHLP_01325"/>
<keyword evidence="3" id="KW-1185">Reference proteome</keyword>
<reference evidence="2 3" key="1">
    <citation type="journal article" date="2012" name="J. Bacteriol.">
        <title>Genome Sequence of "Candidatus Mycoplasma haemolamae" Strain Purdue, a Red Blood Cell Pathogen of Alpacas (Vicugna pacos) and Llamas (Lama glama).</title>
        <authorList>
            <person name="Guimaraes A.M."/>
            <person name="Toth B."/>
            <person name="Santos A.P."/>
            <person name="do Nascimento N.C."/>
            <person name="Kritchevsky J.E."/>
            <person name="Messick J.B."/>
        </authorList>
    </citation>
    <scope>NUCLEOTIDE SEQUENCE [LARGE SCALE GENOMIC DNA]</scope>
    <source>
        <strain evidence="2 3">Purdue</strain>
    </source>
</reference>
<evidence type="ECO:0000313" key="3">
    <source>
        <dbReference type="Proteomes" id="UP000006502"/>
    </source>
</evidence>
<organism evidence="2 3">
    <name type="scientific">Mycoplasma haematolamae (strain Purdue)</name>
    <dbReference type="NCBI Taxonomy" id="1212765"/>
    <lineage>
        <taxon>Bacteria</taxon>
        <taxon>Bacillati</taxon>
        <taxon>Mycoplasmatota</taxon>
        <taxon>Mollicutes</taxon>
        <taxon>Mycoplasmataceae</taxon>
        <taxon>Mycoplasma</taxon>
    </lineage>
</organism>
<dbReference type="AlphaFoldDB" id="I7B989"/>
<feature type="transmembrane region" description="Helical" evidence="1">
    <location>
        <begin position="6"/>
        <end position="25"/>
    </location>
</feature>
<proteinExistence type="predicted"/>
<sequence length="151" mass="15615">MLKEVALGFGGLGAVGGVGILSGYFGRPVLEIVGLVSLKGRDVAYTIKAGGDSKRLVCKGQAGKFASLKLEKEAVDYSLKAKLICADKDEDPDLGKNPLTHAFSSESVTVTCKLDSFMGTAQTVGCSSTGKKLSLTEGKQSPNASIIVTLS</sequence>
<evidence type="ECO:0000313" key="2">
    <source>
        <dbReference type="EMBL" id="AFO51845.1"/>
    </source>
</evidence>